<accession>A0A0C4ENX9</accession>
<dbReference type="OMA" id="QTNAREP"/>
<feature type="region of interest" description="Disordered" evidence="1">
    <location>
        <begin position="98"/>
        <end position="224"/>
    </location>
</feature>
<dbReference type="VEuPathDB" id="FungiDB:PTTG_02476"/>
<protein>
    <submittedName>
        <fullName evidence="2 3">Uncharacterized protein</fullName>
    </submittedName>
</protein>
<reference evidence="2" key="2">
    <citation type="submission" date="2016-05" db="EMBL/GenBank/DDBJ databases">
        <title>Comparative analysis highlights variable genome content of wheat rusts and divergence of the mating loci.</title>
        <authorList>
            <person name="Cuomo C.A."/>
            <person name="Bakkeren G."/>
            <person name="Szabo L."/>
            <person name="Khalil H."/>
            <person name="Joly D."/>
            <person name="Goldberg J."/>
            <person name="Young S."/>
            <person name="Zeng Q."/>
            <person name="Fellers J."/>
        </authorList>
    </citation>
    <scope>NUCLEOTIDE SEQUENCE [LARGE SCALE GENOMIC DNA]</scope>
    <source>
        <strain evidence="2">1-1 BBBD Race 1</strain>
    </source>
</reference>
<name>A0A0C4ENX9_PUCT1</name>
<feature type="compositionally biased region" description="Basic and acidic residues" evidence="1">
    <location>
        <begin position="51"/>
        <end position="67"/>
    </location>
</feature>
<dbReference type="AlphaFoldDB" id="A0A0C4ENX9"/>
<dbReference type="EnsemblFungi" id="PTTG_02476-t43_1">
    <property type="protein sequence ID" value="PTTG_02476-t43_1-p1"/>
    <property type="gene ID" value="PTTG_02476"/>
</dbReference>
<gene>
    <name evidence="2" type="ORF">PTTG_02476</name>
</gene>
<dbReference type="EMBL" id="ADAS02000004">
    <property type="protein sequence ID" value="OAV98958.1"/>
    <property type="molecule type" value="Genomic_DNA"/>
</dbReference>
<feature type="compositionally biased region" description="Low complexity" evidence="1">
    <location>
        <begin position="190"/>
        <end position="203"/>
    </location>
</feature>
<organism evidence="2">
    <name type="scientific">Puccinia triticina (isolate 1-1 / race 1 (BBBD))</name>
    <name type="common">Brown leaf rust fungus</name>
    <dbReference type="NCBI Taxonomy" id="630390"/>
    <lineage>
        <taxon>Eukaryota</taxon>
        <taxon>Fungi</taxon>
        <taxon>Dikarya</taxon>
        <taxon>Basidiomycota</taxon>
        <taxon>Pucciniomycotina</taxon>
        <taxon>Pucciniomycetes</taxon>
        <taxon>Pucciniales</taxon>
        <taxon>Pucciniaceae</taxon>
        <taxon>Puccinia</taxon>
    </lineage>
</organism>
<evidence type="ECO:0000256" key="1">
    <source>
        <dbReference type="SAM" id="MobiDB-lite"/>
    </source>
</evidence>
<feature type="compositionally biased region" description="Basic residues" evidence="1">
    <location>
        <begin position="132"/>
        <end position="141"/>
    </location>
</feature>
<evidence type="ECO:0000313" key="2">
    <source>
        <dbReference type="EMBL" id="OAV98958.1"/>
    </source>
</evidence>
<proteinExistence type="predicted"/>
<sequence length="251" mass="28684">MWEQDDWNSCEDLTLCHTDLPASGHHLDGETTPRQPYRYSSYPVGCAPGKITKENEASDKRKSDVRGQRQYPKRLLVDCIKHKKRAWMKAVGRFLGSVRQTNAREPAPKRNSKRPGEHHTGKSNLPNQSPHRGAKASRRGKPSQASPSASQEQHQSFTKSIRKRFSRPVSSSHLKCPRVDDEERSRKPSSLETSSISTKSSTSLPFNRPEDFDNDNTKGNQDFRYPFSLPRLDTLFEPFSFEPSEFIEELK</sequence>
<keyword evidence="4" id="KW-1185">Reference proteome</keyword>
<reference evidence="3" key="4">
    <citation type="submission" date="2025-05" db="UniProtKB">
        <authorList>
            <consortium name="EnsemblFungi"/>
        </authorList>
    </citation>
    <scope>IDENTIFICATION</scope>
    <source>
        <strain evidence="3">isolate 1-1 / race 1 (BBBD)</strain>
    </source>
</reference>
<dbReference type="Proteomes" id="UP000005240">
    <property type="component" value="Unassembled WGS sequence"/>
</dbReference>
<reference evidence="2" key="1">
    <citation type="submission" date="2009-11" db="EMBL/GenBank/DDBJ databases">
        <authorList>
            <consortium name="The Broad Institute Genome Sequencing Platform"/>
            <person name="Ward D."/>
            <person name="Feldgarden M."/>
            <person name="Earl A."/>
            <person name="Young S.K."/>
            <person name="Zeng Q."/>
            <person name="Koehrsen M."/>
            <person name="Alvarado L."/>
            <person name="Berlin A."/>
            <person name="Bochicchio J."/>
            <person name="Borenstein D."/>
            <person name="Chapman S.B."/>
            <person name="Chen Z."/>
            <person name="Engels R."/>
            <person name="Freedman E."/>
            <person name="Gellesch M."/>
            <person name="Goldberg J."/>
            <person name="Griggs A."/>
            <person name="Gujja S."/>
            <person name="Heilman E."/>
            <person name="Heiman D."/>
            <person name="Hepburn T."/>
            <person name="Howarth C."/>
            <person name="Jen D."/>
            <person name="Larson L."/>
            <person name="Lewis B."/>
            <person name="Mehta T."/>
            <person name="Park D."/>
            <person name="Pearson M."/>
            <person name="Roberts A."/>
            <person name="Saif S."/>
            <person name="Shea T."/>
            <person name="Shenoy N."/>
            <person name="Sisk P."/>
            <person name="Stolte C."/>
            <person name="Sykes S."/>
            <person name="Thomson T."/>
            <person name="Walk T."/>
            <person name="White J."/>
            <person name="Yandava C."/>
            <person name="Izard J."/>
            <person name="Baranova O.V."/>
            <person name="Blanton J.M."/>
            <person name="Tanner A.C."/>
            <person name="Dewhirst F.E."/>
            <person name="Haas B."/>
            <person name="Nusbaum C."/>
            <person name="Birren B."/>
        </authorList>
    </citation>
    <scope>NUCLEOTIDE SEQUENCE [LARGE SCALE GENOMIC DNA]</scope>
    <source>
        <strain evidence="2">1-1 BBBD Race 1</strain>
    </source>
</reference>
<reference evidence="3 4" key="3">
    <citation type="journal article" date="2017" name="G3 (Bethesda)">
        <title>Comparative analysis highlights variable genome content of wheat rusts and divergence of the mating loci.</title>
        <authorList>
            <person name="Cuomo C.A."/>
            <person name="Bakkeren G."/>
            <person name="Khalil H.B."/>
            <person name="Panwar V."/>
            <person name="Joly D."/>
            <person name="Linning R."/>
            <person name="Sakthikumar S."/>
            <person name="Song X."/>
            <person name="Adiconis X."/>
            <person name="Fan L."/>
            <person name="Goldberg J.M."/>
            <person name="Levin J.Z."/>
            <person name="Young S."/>
            <person name="Zeng Q."/>
            <person name="Anikster Y."/>
            <person name="Bruce M."/>
            <person name="Wang M."/>
            <person name="Yin C."/>
            <person name="McCallum B."/>
            <person name="Szabo L.J."/>
            <person name="Hulbert S."/>
            <person name="Chen X."/>
            <person name="Fellers J.P."/>
        </authorList>
    </citation>
    <scope>NUCLEOTIDE SEQUENCE</scope>
    <source>
        <strain evidence="3">isolate 1-1 / race 1 (BBBD)</strain>
        <strain evidence="4">Isolate 1-1 / race 1 (BBBD)</strain>
    </source>
</reference>
<feature type="region of interest" description="Disordered" evidence="1">
    <location>
        <begin position="27"/>
        <end position="69"/>
    </location>
</feature>
<feature type="compositionally biased region" description="Low complexity" evidence="1">
    <location>
        <begin position="142"/>
        <end position="156"/>
    </location>
</feature>
<feature type="compositionally biased region" description="Basic and acidic residues" evidence="1">
    <location>
        <begin position="177"/>
        <end position="186"/>
    </location>
</feature>
<evidence type="ECO:0000313" key="4">
    <source>
        <dbReference type="Proteomes" id="UP000005240"/>
    </source>
</evidence>
<evidence type="ECO:0000313" key="3">
    <source>
        <dbReference type="EnsemblFungi" id="PTTG_02476-t43_1-p1"/>
    </source>
</evidence>
<dbReference type="OrthoDB" id="2496038at2759"/>